<proteinExistence type="predicted"/>
<dbReference type="RefSeq" id="WP_188090116.1">
    <property type="nucleotide sequence ID" value="NZ_JACVFC010000003.1"/>
</dbReference>
<organism evidence="2 3">
    <name type="scientific">Chitinophaga qingshengii</name>
    <dbReference type="NCBI Taxonomy" id="1569794"/>
    <lineage>
        <taxon>Bacteria</taxon>
        <taxon>Pseudomonadati</taxon>
        <taxon>Bacteroidota</taxon>
        <taxon>Chitinophagia</taxon>
        <taxon>Chitinophagales</taxon>
        <taxon>Chitinophagaceae</taxon>
        <taxon>Chitinophaga</taxon>
    </lineage>
</organism>
<evidence type="ECO:0000256" key="1">
    <source>
        <dbReference type="SAM" id="SignalP"/>
    </source>
</evidence>
<sequence>MKCLLLPLLLLLVSTVNAQPKPADYRAVFQQDSAMRKWSRSIPGFSTDAFVLERVSDFENHSPDTLRGKEAGTYFNTYLPLISFSPDKKQWIDFYSYQVSLEKVGKARYRAYIDADQAVDLGDKTTGISTGIVYMGASSWTEEAVWLDNHLFLFSGVHSVDKGFHPFIYIGDTRTRKLYYYSPAGDSLNRTRKYVSWQWAKQKTAGRIIEE</sequence>
<gene>
    <name evidence="2" type="ORF">ICL07_21550</name>
</gene>
<reference evidence="2 3" key="1">
    <citation type="submission" date="2020-09" db="EMBL/GenBank/DDBJ databases">
        <title>Genome sequences of type strains of Chitinophaga qingshengii and Chitinophaga varians.</title>
        <authorList>
            <person name="Kittiwongwattana C."/>
        </authorList>
    </citation>
    <scope>NUCLEOTIDE SEQUENCE [LARGE SCALE GENOMIC DNA]</scope>
    <source>
        <strain evidence="2 3">JCM 30026</strain>
    </source>
</reference>
<evidence type="ECO:0000313" key="3">
    <source>
        <dbReference type="Proteomes" id="UP000659124"/>
    </source>
</evidence>
<feature type="signal peptide" evidence="1">
    <location>
        <begin position="1"/>
        <end position="18"/>
    </location>
</feature>
<dbReference type="Proteomes" id="UP000659124">
    <property type="component" value="Unassembled WGS sequence"/>
</dbReference>
<evidence type="ECO:0000313" key="2">
    <source>
        <dbReference type="EMBL" id="MBC9932989.1"/>
    </source>
</evidence>
<keyword evidence="1" id="KW-0732">Signal</keyword>
<feature type="chain" id="PRO_5046821074" evidence="1">
    <location>
        <begin position="19"/>
        <end position="211"/>
    </location>
</feature>
<accession>A0ABR7TR69</accession>
<name>A0ABR7TR69_9BACT</name>
<keyword evidence="3" id="KW-1185">Reference proteome</keyword>
<comment type="caution">
    <text evidence="2">The sequence shown here is derived from an EMBL/GenBank/DDBJ whole genome shotgun (WGS) entry which is preliminary data.</text>
</comment>
<dbReference type="EMBL" id="JACVFC010000003">
    <property type="protein sequence ID" value="MBC9932989.1"/>
    <property type="molecule type" value="Genomic_DNA"/>
</dbReference>
<protein>
    <submittedName>
        <fullName evidence="2">Uncharacterized protein</fullName>
    </submittedName>
</protein>